<proteinExistence type="predicted"/>
<dbReference type="InterPro" id="IPR005312">
    <property type="entry name" value="DUF1759"/>
</dbReference>
<accession>A0A2S2PEC2</accession>
<dbReference type="Pfam" id="PF03564">
    <property type="entry name" value="DUF1759"/>
    <property type="match status" value="1"/>
</dbReference>
<sequence>MSTGEQEIERIKRVKSFATVKRNAAVSNIRAVHDMALRVVKEPDLVPQFLVAVTDLDTLWTQFKLEDESVLDSLVRLQGESDNYVVDLPSEVRGLITESKAIAQKVTPKGAELIDMSFINPPLHAKPTVSQPAATSSGPPSSFSRLPEIPLPTFDGDYRYWPTFRDRFNWFKALVECRSNLTTTDKMYYLIGCLHGKAADAVRSIPISSDNYDLA</sequence>
<dbReference type="AlphaFoldDB" id="A0A2S2PEC2"/>
<protein>
    <submittedName>
        <fullName evidence="1">Uncharacterized protein</fullName>
    </submittedName>
</protein>
<gene>
    <name evidence="1" type="ORF">g.26187</name>
</gene>
<name>A0A2S2PEC2_SCHGA</name>
<organism evidence="1">
    <name type="scientific">Schizaphis graminum</name>
    <name type="common">Green bug aphid</name>
    <dbReference type="NCBI Taxonomy" id="13262"/>
    <lineage>
        <taxon>Eukaryota</taxon>
        <taxon>Metazoa</taxon>
        <taxon>Ecdysozoa</taxon>
        <taxon>Arthropoda</taxon>
        <taxon>Hexapoda</taxon>
        <taxon>Insecta</taxon>
        <taxon>Pterygota</taxon>
        <taxon>Neoptera</taxon>
        <taxon>Paraneoptera</taxon>
        <taxon>Hemiptera</taxon>
        <taxon>Sternorrhyncha</taxon>
        <taxon>Aphidomorpha</taxon>
        <taxon>Aphidoidea</taxon>
        <taxon>Aphididae</taxon>
        <taxon>Aphidini</taxon>
        <taxon>Schizaphis</taxon>
    </lineage>
</organism>
<dbReference type="EMBL" id="GGMR01014919">
    <property type="protein sequence ID" value="MBY27538.1"/>
    <property type="molecule type" value="Transcribed_RNA"/>
</dbReference>
<evidence type="ECO:0000313" key="1">
    <source>
        <dbReference type="EMBL" id="MBY27538.1"/>
    </source>
</evidence>
<reference evidence="1" key="1">
    <citation type="submission" date="2018-04" db="EMBL/GenBank/DDBJ databases">
        <title>Transcriptome of Schizaphis graminum biotype I.</title>
        <authorList>
            <person name="Scully E.D."/>
            <person name="Geib S.M."/>
            <person name="Palmer N.A."/>
            <person name="Koch K."/>
            <person name="Bradshaw J."/>
            <person name="Heng-Moss T."/>
            <person name="Sarath G."/>
        </authorList>
    </citation>
    <scope>NUCLEOTIDE SEQUENCE</scope>
</reference>